<dbReference type="Pfam" id="PF01546">
    <property type="entry name" value="Peptidase_M20"/>
    <property type="match status" value="1"/>
</dbReference>
<feature type="domain" description="Peptidase M20 dimerisation" evidence="6">
    <location>
        <begin position="168"/>
        <end position="268"/>
    </location>
</feature>
<dbReference type="InterPro" id="IPR011650">
    <property type="entry name" value="Peptidase_M20_dimer"/>
</dbReference>
<dbReference type="InterPro" id="IPR002933">
    <property type="entry name" value="Peptidase_M20"/>
</dbReference>
<dbReference type="InterPro" id="IPR036264">
    <property type="entry name" value="Bact_exopeptidase_dim_dom"/>
</dbReference>
<dbReference type="CDD" id="cd05651">
    <property type="entry name" value="M20_ArgE_DapE-like"/>
    <property type="match status" value="1"/>
</dbReference>
<name>A0ABZ0IRK3_9BACT</name>
<protein>
    <submittedName>
        <fullName evidence="7">M20 family metallo-hydrolase</fullName>
    </submittedName>
</protein>
<gene>
    <name evidence="7" type="ORF">RT717_03450</name>
</gene>
<keyword evidence="3" id="KW-0378">Hydrolase</keyword>
<keyword evidence="8" id="KW-1185">Reference proteome</keyword>
<sequence>MTVKELTEGSVQLLKDLIAIQSFSREEDRTGDAIQNFFEEHGVPVQRVQNNIIVKNKHFESGKPAILLNSHHDTVKPNKGYTRDPFLAHVEEGKLFGLGSNDAGGPLVSLIATFLHFYYKTDLAYNVYLVASSEEEVSGKEGIEIALPVLENVEVGVVGEPTGMNMAVAEKGLMVLDCEAKGVAGHAARDIGENAIYKAIKDIEWIRAQKLPKTSQWLGPVKMSVTVINAGSQHNVIPDSCKFVVDVRVNDCYTLPEIVDFIKQGVSSEVVPRSMRMNPSTIPVEHPLVLAAKNQNIHLFGSDTTSDQALMPFSTVKMGPGLSERSHTADEFIYLSEIEEGIKIYIRLLEEVLNKPRPA</sequence>
<keyword evidence="2" id="KW-0479">Metal-binding</keyword>
<dbReference type="RefSeq" id="WP_317490343.1">
    <property type="nucleotide sequence ID" value="NZ_CP136051.1"/>
</dbReference>
<dbReference type="Gene3D" id="3.40.630.10">
    <property type="entry name" value="Zn peptidases"/>
    <property type="match status" value="1"/>
</dbReference>
<comment type="cofactor">
    <cofactor evidence="1">
        <name>Zn(2+)</name>
        <dbReference type="ChEBI" id="CHEBI:29105"/>
    </cofactor>
</comment>
<dbReference type="InterPro" id="IPR050072">
    <property type="entry name" value="Peptidase_M20A"/>
</dbReference>
<accession>A0ABZ0IRK3</accession>
<evidence type="ECO:0000259" key="6">
    <source>
        <dbReference type="Pfam" id="PF07687"/>
    </source>
</evidence>
<evidence type="ECO:0000256" key="3">
    <source>
        <dbReference type="ARBA" id="ARBA00022801"/>
    </source>
</evidence>
<dbReference type="Proteomes" id="UP001302349">
    <property type="component" value="Chromosome"/>
</dbReference>
<dbReference type="PROSITE" id="PS00758">
    <property type="entry name" value="ARGE_DAPE_CPG2_1"/>
    <property type="match status" value="1"/>
</dbReference>
<evidence type="ECO:0000313" key="8">
    <source>
        <dbReference type="Proteomes" id="UP001302349"/>
    </source>
</evidence>
<evidence type="ECO:0000256" key="1">
    <source>
        <dbReference type="ARBA" id="ARBA00001947"/>
    </source>
</evidence>
<dbReference type="PANTHER" id="PTHR43808:SF31">
    <property type="entry name" value="N-ACETYL-L-CITRULLINE DEACETYLASE"/>
    <property type="match status" value="1"/>
</dbReference>
<proteinExistence type="predicted"/>
<evidence type="ECO:0000313" key="7">
    <source>
        <dbReference type="EMBL" id="WOK07678.1"/>
    </source>
</evidence>
<dbReference type="InterPro" id="IPR001261">
    <property type="entry name" value="ArgE/DapE_CS"/>
</dbReference>
<dbReference type="PANTHER" id="PTHR43808">
    <property type="entry name" value="ACETYLORNITHINE DEACETYLASE"/>
    <property type="match status" value="1"/>
</dbReference>
<dbReference type="Pfam" id="PF07687">
    <property type="entry name" value="M20_dimer"/>
    <property type="match status" value="1"/>
</dbReference>
<keyword evidence="5" id="KW-0170">Cobalt</keyword>
<dbReference type="Gene3D" id="3.30.70.360">
    <property type="match status" value="1"/>
</dbReference>
<dbReference type="SUPFAM" id="SSF53187">
    <property type="entry name" value="Zn-dependent exopeptidases"/>
    <property type="match status" value="1"/>
</dbReference>
<dbReference type="SUPFAM" id="SSF55031">
    <property type="entry name" value="Bacterial exopeptidase dimerisation domain"/>
    <property type="match status" value="1"/>
</dbReference>
<reference evidence="7 8" key="1">
    <citation type="journal article" date="2023" name="Microbiol. Resour. Announc.">
        <title>Complete Genome Sequence of Imperialibacter roseus strain P4T.</title>
        <authorList>
            <person name="Tizabi D.R."/>
            <person name="Bachvaroff T."/>
            <person name="Hill R.T."/>
        </authorList>
    </citation>
    <scope>NUCLEOTIDE SEQUENCE [LARGE SCALE GENOMIC DNA]</scope>
    <source>
        <strain evidence="7 8">P4T</strain>
    </source>
</reference>
<evidence type="ECO:0000256" key="2">
    <source>
        <dbReference type="ARBA" id="ARBA00022723"/>
    </source>
</evidence>
<evidence type="ECO:0000256" key="4">
    <source>
        <dbReference type="ARBA" id="ARBA00022833"/>
    </source>
</evidence>
<organism evidence="7 8">
    <name type="scientific">Imperialibacter roseus</name>
    <dbReference type="NCBI Taxonomy" id="1324217"/>
    <lineage>
        <taxon>Bacteria</taxon>
        <taxon>Pseudomonadati</taxon>
        <taxon>Bacteroidota</taxon>
        <taxon>Cytophagia</taxon>
        <taxon>Cytophagales</taxon>
        <taxon>Flammeovirgaceae</taxon>
        <taxon>Imperialibacter</taxon>
    </lineage>
</organism>
<keyword evidence="4" id="KW-0862">Zinc</keyword>
<dbReference type="EMBL" id="CP136051">
    <property type="protein sequence ID" value="WOK07678.1"/>
    <property type="molecule type" value="Genomic_DNA"/>
</dbReference>
<evidence type="ECO:0000256" key="5">
    <source>
        <dbReference type="ARBA" id="ARBA00023285"/>
    </source>
</evidence>